<proteinExistence type="predicted"/>
<evidence type="ECO:0000313" key="4">
    <source>
        <dbReference type="Proteomes" id="UP000011976"/>
    </source>
</evidence>
<dbReference type="GO" id="GO:0005759">
    <property type="term" value="C:mitochondrial matrix"/>
    <property type="evidence" value="ECO:0007669"/>
    <property type="project" value="TreeGrafter"/>
</dbReference>
<dbReference type="PROSITE" id="PS51471">
    <property type="entry name" value="FE2OG_OXY"/>
    <property type="match status" value="1"/>
</dbReference>
<dbReference type="Gene3D" id="2.60.120.590">
    <property type="entry name" value="Alpha-ketoglutarate-dependent dioxygenase AlkB-like"/>
    <property type="match status" value="1"/>
</dbReference>
<dbReference type="InterPro" id="IPR027450">
    <property type="entry name" value="AlkB-like"/>
</dbReference>
<evidence type="ECO:0000313" key="3">
    <source>
        <dbReference type="EMBL" id="GAC77153.1"/>
    </source>
</evidence>
<evidence type="ECO:0000259" key="2">
    <source>
        <dbReference type="PROSITE" id="PS51471"/>
    </source>
</evidence>
<dbReference type="GO" id="GO:0006631">
    <property type="term" value="P:fatty acid metabolic process"/>
    <property type="evidence" value="ECO:0007669"/>
    <property type="project" value="TreeGrafter"/>
</dbReference>
<dbReference type="OrthoDB" id="412814at2759"/>
<dbReference type="InterPro" id="IPR032870">
    <property type="entry name" value="ALKBH7-like"/>
</dbReference>
<feature type="domain" description="Fe2OG dioxygenase" evidence="2">
    <location>
        <begin position="184"/>
        <end position="297"/>
    </location>
</feature>
<organism evidence="3 4">
    <name type="scientific">Pseudozyma antarctica (strain T-34)</name>
    <name type="common">Yeast</name>
    <name type="synonym">Candida antarctica</name>
    <dbReference type="NCBI Taxonomy" id="1151754"/>
    <lineage>
        <taxon>Eukaryota</taxon>
        <taxon>Fungi</taxon>
        <taxon>Dikarya</taxon>
        <taxon>Basidiomycota</taxon>
        <taxon>Ustilaginomycotina</taxon>
        <taxon>Ustilaginomycetes</taxon>
        <taxon>Ustilaginales</taxon>
        <taxon>Ustilaginaceae</taxon>
        <taxon>Moesziomyces</taxon>
    </lineage>
</organism>
<feature type="compositionally biased region" description="Basic and acidic residues" evidence="1">
    <location>
        <begin position="26"/>
        <end position="37"/>
    </location>
</feature>
<dbReference type="GO" id="GO:0016706">
    <property type="term" value="F:2-oxoglutarate-dependent dioxygenase activity"/>
    <property type="evidence" value="ECO:0007669"/>
    <property type="project" value="TreeGrafter"/>
</dbReference>
<dbReference type="PANTHER" id="PTHR21052">
    <property type="entry name" value="SPERMATOGENESIS ASSOCIATED 11-RELATED"/>
    <property type="match status" value="1"/>
</dbReference>
<dbReference type="Proteomes" id="UP000011976">
    <property type="component" value="Unassembled WGS sequence"/>
</dbReference>
<dbReference type="EMBL" id="DF196791">
    <property type="protein sequence ID" value="GAC77153.1"/>
    <property type="molecule type" value="Genomic_DNA"/>
</dbReference>
<feature type="region of interest" description="Disordered" evidence="1">
    <location>
        <begin position="1"/>
        <end position="37"/>
    </location>
</feature>
<gene>
    <name evidence="3" type="ORF">PANT_25d00003</name>
</gene>
<protein>
    <submittedName>
        <fullName evidence="3">Uncharacterized conserved protein</fullName>
    </submittedName>
</protein>
<name>M9MGL8_PSEA3</name>
<dbReference type="AlphaFoldDB" id="M9MGL8"/>
<dbReference type="InterPro" id="IPR005123">
    <property type="entry name" value="Oxoglu/Fe-dep_dioxygenase_dom"/>
</dbReference>
<dbReference type="SUPFAM" id="SSF51197">
    <property type="entry name" value="Clavaminate synthase-like"/>
    <property type="match status" value="1"/>
</dbReference>
<dbReference type="PANTHER" id="PTHR21052:SF0">
    <property type="entry name" value="ALPHA-KETOGLUTARATE-DEPENDENT DIOXYGENASE ALKB HOMOLOG 7, MITOCHONDRIAL"/>
    <property type="match status" value="1"/>
</dbReference>
<dbReference type="InterPro" id="IPR037151">
    <property type="entry name" value="AlkB-like_sf"/>
</dbReference>
<reference evidence="4" key="1">
    <citation type="journal article" date="2013" name="Genome Announc.">
        <title>Genome sequence of the basidiomycetous yeast Pseudozyma antarctica T-34, a producer of the glycolipid biosurfactants mannosylerythritol lipids.</title>
        <authorList>
            <person name="Morita T."/>
            <person name="Koike H."/>
            <person name="Koyama Y."/>
            <person name="Hagiwara H."/>
            <person name="Ito E."/>
            <person name="Fukuoka T."/>
            <person name="Imura T."/>
            <person name="Machida M."/>
            <person name="Kitamoto D."/>
        </authorList>
    </citation>
    <scope>NUCLEOTIDE SEQUENCE [LARGE SCALE GENOMIC DNA]</scope>
    <source>
        <strain evidence="4">T-34</strain>
    </source>
</reference>
<dbReference type="GO" id="GO:0006974">
    <property type="term" value="P:DNA damage response"/>
    <property type="evidence" value="ECO:0007669"/>
    <property type="project" value="InterPro"/>
</dbReference>
<accession>M9MGL8</accession>
<dbReference type="Pfam" id="PF13532">
    <property type="entry name" value="2OG-FeII_Oxy_2"/>
    <property type="match status" value="1"/>
</dbReference>
<evidence type="ECO:0000256" key="1">
    <source>
        <dbReference type="SAM" id="MobiDB-lite"/>
    </source>
</evidence>
<sequence>MLSQSDVDGDSDSLFGSAGSECSDADGGRQDRAHEPAWRCAPPIPGLFLFPALLSRGVHDRALAQVSECGYFSLDADEGERCSDGAKATGLGDGKEAYDRSSRNQAMLFARSLPSEAVDQAEADNTASTGYDGETDHDDADAQACSGLPSWAVELIQHLRQTLMSLSDDELPLETKQLVFPPGGLLSRQLILNLYRGGEGLASHVDLVNRFADGILLCSFGPSGCGTVMEFRHASGKVHPLFLPSGSVLLLSREARYEWKHGIPARSIDLVRSADDPGHVEAIARSIRLSITIRSMLPGADIVGE</sequence>